<feature type="non-terminal residue" evidence="1">
    <location>
        <position position="38"/>
    </location>
</feature>
<organism evidence="1 2">
    <name type="scientific">Bacillus amyloliquefaciens</name>
    <name type="common">Bacillus velezensis</name>
    <dbReference type="NCBI Taxonomy" id="1390"/>
    <lineage>
        <taxon>Bacteria</taxon>
        <taxon>Bacillati</taxon>
        <taxon>Bacillota</taxon>
        <taxon>Bacilli</taxon>
        <taxon>Bacillales</taxon>
        <taxon>Bacillaceae</taxon>
        <taxon>Bacillus</taxon>
        <taxon>Bacillus amyloliquefaciens group</taxon>
    </lineage>
</organism>
<proteinExistence type="predicted"/>
<evidence type="ECO:0000313" key="2">
    <source>
        <dbReference type="Proteomes" id="UP001222377"/>
    </source>
</evidence>
<dbReference type="EMBL" id="JARKHX010000253">
    <property type="protein sequence ID" value="MDF4196415.1"/>
    <property type="molecule type" value="Genomic_DNA"/>
</dbReference>
<dbReference type="Proteomes" id="UP001222377">
    <property type="component" value="Unassembled WGS sequence"/>
</dbReference>
<dbReference type="AlphaFoldDB" id="A0AAP3YIK8"/>
<protein>
    <submittedName>
        <fullName evidence="1">Uncharacterized protein</fullName>
    </submittedName>
</protein>
<name>A0AAP3YIK8_BACAM</name>
<comment type="caution">
    <text evidence="1">The sequence shown here is derived from an EMBL/GenBank/DDBJ whole genome shotgun (WGS) entry which is preliminary data.</text>
</comment>
<sequence length="38" mass="4306">MEKAEVLEDEYQHLFLKPLLNASTLLITFQGEAEALTV</sequence>
<gene>
    <name evidence="1" type="ORF">PV946_22125</name>
</gene>
<evidence type="ECO:0000313" key="1">
    <source>
        <dbReference type="EMBL" id="MDF4196415.1"/>
    </source>
</evidence>
<accession>A0AAP3YIK8</accession>
<reference evidence="1" key="1">
    <citation type="submission" date="2023-02" db="EMBL/GenBank/DDBJ databases">
        <title>Draft Whole-Genome Sequences of Bacillus Strains of Potential Probiotic for Poultry.</title>
        <authorList>
            <person name="Ma L.M."/>
            <person name="Lopez-Guerra N."/>
            <person name="Zhang G."/>
        </authorList>
    </citation>
    <scope>NUCLEOTIDE SEQUENCE</scope>
    <source>
        <strain evidence="1">OSU1013-24</strain>
    </source>
</reference>